<dbReference type="Pfam" id="PF24496">
    <property type="entry name" value="DUF7588"/>
    <property type="match status" value="1"/>
</dbReference>
<dbReference type="Gramene" id="KJB81334">
    <property type="protein sequence ID" value="KJB81334"/>
    <property type="gene ID" value="B456_013G139500"/>
</dbReference>
<evidence type="ECO:0000313" key="3">
    <source>
        <dbReference type="Proteomes" id="UP000032304"/>
    </source>
</evidence>
<keyword evidence="3" id="KW-1185">Reference proteome</keyword>
<accession>A0A0D2VF38</accession>
<dbReference type="AlphaFoldDB" id="A0A0D2VF38"/>
<sequence>MLLRSKVLTLVYRLYFKAMYSVVNTKTLLQSPKGETLLIEIDTLKSHTTIPRTIQWHEINLPNKWKFEGAAEPVTSTPIRNTSLSEISQYQDGTVELIFNRPQRMPPRHSFEIGSTSTTFRRLNLEKELNPETQTTYFRTARASVSSIPTTSRTNLQGIDNSSNIAQPIYARQEESSQNSPNMSPTYSSMTNSARQGENLEIFVLEKSFEINKEWCRKHFYSNKNKQKREDFFKIYNNKKESILQEYYEFMKTHKIHIKFFEWFEEYYSESINTIKHNTRWQINKG</sequence>
<evidence type="ECO:0000313" key="2">
    <source>
        <dbReference type="EMBL" id="KJB81334.1"/>
    </source>
</evidence>
<feature type="domain" description="DUF7588" evidence="1">
    <location>
        <begin position="213"/>
        <end position="274"/>
    </location>
</feature>
<proteinExistence type="predicted"/>
<reference evidence="2 3" key="1">
    <citation type="journal article" date="2012" name="Nature">
        <title>Repeated polyploidization of Gossypium genomes and the evolution of spinnable cotton fibres.</title>
        <authorList>
            <person name="Paterson A.H."/>
            <person name="Wendel J.F."/>
            <person name="Gundlach H."/>
            <person name="Guo H."/>
            <person name="Jenkins J."/>
            <person name="Jin D."/>
            <person name="Llewellyn D."/>
            <person name="Showmaker K.C."/>
            <person name="Shu S."/>
            <person name="Udall J."/>
            <person name="Yoo M.J."/>
            <person name="Byers R."/>
            <person name="Chen W."/>
            <person name="Doron-Faigenboim A."/>
            <person name="Duke M.V."/>
            <person name="Gong L."/>
            <person name="Grimwood J."/>
            <person name="Grover C."/>
            <person name="Grupp K."/>
            <person name="Hu G."/>
            <person name="Lee T.H."/>
            <person name="Li J."/>
            <person name="Lin L."/>
            <person name="Liu T."/>
            <person name="Marler B.S."/>
            <person name="Page J.T."/>
            <person name="Roberts A.W."/>
            <person name="Romanel E."/>
            <person name="Sanders W.S."/>
            <person name="Szadkowski E."/>
            <person name="Tan X."/>
            <person name="Tang H."/>
            <person name="Xu C."/>
            <person name="Wang J."/>
            <person name="Wang Z."/>
            <person name="Zhang D."/>
            <person name="Zhang L."/>
            <person name="Ashrafi H."/>
            <person name="Bedon F."/>
            <person name="Bowers J.E."/>
            <person name="Brubaker C.L."/>
            <person name="Chee P.W."/>
            <person name="Das S."/>
            <person name="Gingle A.R."/>
            <person name="Haigler C.H."/>
            <person name="Harker D."/>
            <person name="Hoffmann L.V."/>
            <person name="Hovav R."/>
            <person name="Jones D.C."/>
            <person name="Lemke C."/>
            <person name="Mansoor S."/>
            <person name="ur Rahman M."/>
            <person name="Rainville L.N."/>
            <person name="Rambani A."/>
            <person name="Reddy U.K."/>
            <person name="Rong J.K."/>
            <person name="Saranga Y."/>
            <person name="Scheffler B.E."/>
            <person name="Scheffler J.A."/>
            <person name="Stelly D.M."/>
            <person name="Triplett B.A."/>
            <person name="Van Deynze A."/>
            <person name="Vaslin M.F."/>
            <person name="Waghmare V.N."/>
            <person name="Walford S.A."/>
            <person name="Wright R.J."/>
            <person name="Zaki E.A."/>
            <person name="Zhang T."/>
            <person name="Dennis E.S."/>
            <person name="Mayer K.F."/>
            <person name="Peterson D.G."/>
            <person name="Rokhsar D.S."/>
            <person name="Wang X."/>
            <person name="Schmutz J."/>
        </authorList>
    </citation>
    <scope>NUCLEOTIDE SEQUENCE [LARGE SCALE GENOMIC DNA]</scope>
</reference>
<dbReference type="EMBL" id="CM001752">
    <property type="protein sequence ID" value="KJB81334.1"/>
    <property type="molecule type" value="Genomic_DNA"/>
</dbReference>
<dbReference type="OMA" id="KSHTTIP"/>
<dbReference type="Proteomes" id="UP000032304">
    <property type="component" value="Chromosome 13"/>
</dbReference>
<protein>
    <recommendedName>
        <fullName evidence="1">DUF7588 domain-containing protein</fullName>
    </recommendedName>
</protein>
<name>A0A0D2VF38_GOSRA</name>
<gene>
    <name evidence="2" type="ORF">B456_013G139500</name>
</gene>
<organism evidence="2 3">
    <name type="scientific">Gossypium raimondii</name>
    <name type="common">Peruvian cotton</name>
    <name type="synonym">Gossypium klotzschianum subsp. raimondii</name>
    <dbReference type="NCBI Taxonomy" id="29730"/>
    <lineage>
        <taxon>Eukaryota</taxon>
        <taxon>Viridiplantae</taxon>
        <taxon>Streptophyta</taxon>
        <taxon>Embryophyta</taxon>
        <taxon>Tracheophyta</taxon>
        <taxon>Spermatophyta</taxon>
        <taxon>Magnoliopsida</taxon>
        <taxon>eudicotyledons</taxon>
        <taxon>Gunneridae</taxon>
        <taxon>Pentapetalae</taxon>
        <taxon>rosids</taxon>
        <taxon>malvids</taxon>
        <taxon>Malvales</taxon>
        <taxon>Malvaceae</taxon>
        <taxon>Malvoideae</taxon>
        <taxon>Gossypium</taxon>
    </lineage>
</organism>
<evidence type="ECO:0000259" key="1">
    <source>
        <dbReference type="Pfam" id="PF24496"/>
    </source>
</evidence>
<dbReference type="InterPro" id="IPR056010">
    <property type="entry name" value="DUF7588"/>
</dbReference>